<keyword evidence="1" id="KW-0812">Transmembrane</keyword>
<keyword evidence="1" id="KW-0472">Membrane</keyword>
<keyword evidence="1" id="KW-1133">Transmembrane helix</keyword>
<evidence type="ECO:0000256" key="1">
    <source>
        <dbReference type="SAM" id="Phobius"/>
    </source>
</evidence>
<accession>A0ABS1BRM7</accession>
<dbReference type="PROSITE" id="PS51257">
    <property type="entry name" value="PROKAR_LIPOPROTEIN"/>
    <property type="match status" value="1"/>
</dbReference>
<gene>
    <name evidence="2" type="ORF">JDW22_02800</name>
</gene>
<comment type="caution">
    <text evidence="2">The sequence shown here is derived from an EMBL/GenBank/DDBJ whole genome shotgun (WGS) entry which is preliminary data.</text>
</comment>
<dbReference type="RefSeq" id="WP_200521612.1">
    <property type="nucleotide sequence ID" value="NZ_JAEHNZ010000001.1"/>
</dbReference>
<reference evidence="2 3" key="1">
    <citation type="journal article" date="2021" name="Pathogens">
        <title>Isolation and Characterization of Kingella bonacorsii sp. nov., A Novel Kingella Species Detected in a Stable Periodontitis Subject.</title>
        <authorList>
            <person name="Antezack A."/>
            <person name="Boxberger M."/>
            <person name="Rolland C."/>
            <person name="Monnet-Corti V."/>
            <person name="La Scola B."/>
        </authorList>
    </citation>
    <scope>NUCLEOTIDE SEQUENCE [LARGE SCALE GENOMIC DNA]</scope>
    <source>
        <strain evidence="2 3">Marseille-Q4569</strain>
    </source>
</reference>
<keyword evidence="3" id="KW-1185">Reference proteome</keyword>
<name>A0ABS1BRM7_9NEIS</name>
<evidence type="ECO:0000313" key="3">
    <source>
        <dbReference type="Proteomes" id="UP000614058"/>
    </source>
</evidence>
<dbReference type="EMBL" id="JAEHNZ010000001">
    <property type="protein sequence ID" value="MBK0395545.1"/>
    <property type="molecule type" value="Genomic_DNA"/>
</dbReference>
<protein>
    <submittedName>
        <fullName evidence="2">Uncharacterized protein</fullName>
    </submittedName>
</protein>
<organism evidence="2 3">
    <name type="scientific">Kingella bonacorsii</name>
    <dbReference type="NCBI Taxonomy" id="2796361"/>
    <lineage>
        <taxon>Bacteria</taxon>
        <taxon>Pseudomonadati</taxon>
        <taxon>Pseudomonadota</taxon>
        <taxon>Betaproteobacteria</taxon>
        <taxon>Neisseriales</taxon>
        <taxon>Neisseriaceae</taxon>
        <taxon>Kingella</taxon>
    </lineage>
</organism>
<evidence type="ECO:0000313" key="2">
    <source>
        <dbReference type="EMBL" id="MBK0395545.1"/>
    </source>
</evidence>
<feature type="transmembrane region" description="Helical" evidence="1">
    <location>
        <begin position="23"/>
        <end position="40"/>
    </location>
</feature>
<sequence>MKDYIELFLKWVEKMEKLSNKRLLLLWFVVISCIFAWQFAPILNAISQLIQASKG</sequence>
<proteinExistence type="predicted"/>
<dbReference type="Proteomes" id="UP000614058">
    <property type="component" value="Unassembled WGS sequence"/>
</dbReference>